<evidence type="ECO:0000313" key="4">
    <source>
        <dbReference type="EMBL" id="SAL97569.1"/>
    </source>
</evidence>
<dbReference type="AlphaFoldDB" id="A0A163KQX9"/>
<feature type="region of interest" description="Disordered" evidence="2">
    <location>
        <begin position="270"/>
        <end position="293"/>
    </location>
</feature>
<dbReference type="EMBL" id="LT551814">
    <property type="protein sequence ID" value="SAL97569.1"/>
    <property type="molecule type" value="Genomic_DNA"/>
</dbReference>
<proteinExistence type="inferred from homology"/>
<evidence type="ECO:0000256" key="2">
    <source>
        <dbReference type="SAM" id="MobiDB-lite"/>
    </source>
</evidence>
<sequence>MSVVETLKQSSTTAPSKQDDDGFTKVEPKFKYKVTPKKKNHKKKKSHFKYQDPSDWTLDDMIKQLESYREKLIETRFYETLVPLLTDHLLPRQCDTMICYGVGSMQDSIAARYQFMLALAIKDILQLKKGRLSIYDPVMTSLDKEACAHYDLKVIQQDEGCKRSITTSTLFYMPHCAKSLYSNTISANWTKEQLEQVTFIGNDFLDVYITSQPDSTLRRECPYLIPASTIVESTPFPDNLFAITNVFNNLAIQYFPASVIPQEDSDPFWSSVPFEKKDDSNSEDKDEDEKDRK</sequence>
<feature type="compositionally biased region" description="Acidic residues" evidence="2">
    <location>
        <begin position="284"/>
        <end position="293"/>
    </location>
</feature>
<dbReference type="InterPro" id="IPR040044">
    <property type="entry name" value="SRR1L"/>
</dbReference>
<dbReference type="PANTHER" id="PTHR28626:SF3">
    <property type="entry name" value="SRR1-LIKE PROTEIN"/>
    <property type="match status" value="1"/>
</dbReference>
<evidence type="ECO:0000313" key="5">
    <source>
        <dbReference type="Proteomes" id="UP000078561"/>
    </source>
</evidence>
<reference evidence="4" key="1">
    <citation type="submission" date="2016-04" db="EMBL/GenBank/DDBJ databases">
        <authorList>
            <person name="Evans L.H."/>
            <person name="Alamgir A."/>
            <person name="Owens N."/>
            <person name="Weber N.D."/>
            <person name="Virtaneva K."/>
            <person name="Barbian K."/>
            <person name="Babar A."/>
            <person name="Rosenke K."/>
        </authorList>
    </citation>
    <scope>NUCLEOTIDE SEQUENCE [LARGE SCALE GENOMIC DNA]</scope>
    <source>
        <strain evidence="4">CBS 101.48</strain>
    </source>
</reference>
<evidence type="ECO:0000256" key="1">
    <source>
        <dbReference type="ARBA" id="ARBA00009856"/>
    </source>
</evidence>
<feature type="region of interest" description="Disordered" evidence="2">
    <location>
        <begin position="1"/>
        <end position="24"/>
    </location>
</feature>
<dbReference type="Proteomes" id="UP000078561">
    <property type="component" value="Unassembled WGS sequence"/>
</dbReference>
<dbReference type="GO" id="GO:0005634">
    <property type="term" value="C:nucleus"/>
    <property type="evidence" value="ECO:0007669"/>
    <property type="project" value="TreeGrafter"/>
</dbReference>
<feature type="compositionally biased region" description="Basic and acidic residues" evidence="2">
    <location>
        <begin position="274"/>
        <end position="283"/>
    </location>
</feature>
<dbReference type="OMA" id="NDIAIHI"/>
<evidence type="ECO:0000259" key="3">
    <source>
        <dbReference type="Pfam" id="PF07985"/>
    </source>
</evidence>
<dbReference type="Pfam" id="PF07985">
    <property type="entry name" value="SRR1"/>
    <property type="match status" value="1"/>
</dbReference>
<dbReference type="OrthoDB" id="551431at2759"/>
<dbReference type="InParanoid" id="A0A163KQX9"/>
<keyword evidence="5" id="KW-1185">Reference proteome</keyword>
<dbReference type="GO" id="GO:0005737">
    <property type="term" value="C:cytoplasm"/>
    <property type="evidence" value="ECO:0007669"/>
    <property type="project" value="TreeGrafter"/>
</dbReference>
<feature type="domain" description="SRR1-like" evidence="3">
    <location>
        <begin position="90"/>
        <end position="254"/>
    </location>
</feature>
<gene>
    <name evidence="4" type="primary">ABSGL_03067.1 scaffold 4127</name>
</gene>
<accession>A0A163KQX9</accession>
<dbReference type="PANTHER" id="PTHR28626">
    <property type="entry name" value="SRR1-LIKE PROTEIN"/>
    <property type="match status" value="1"/>
</dbReference>
<comment type="similarity">
    <text evidence="1">Belongs to the SRR1 family.</text>
</comment>
<organism evidence="4">
    <name type="scientific">Absidia glauca</name>
    <name type="common">Pin mould</name>
    <dbReference type="NCBI Taxonomy" id="4829"/>
    <lineage>
        <taxon>Eukaryota</taxon>
        <taxon>Fungi</taxon>
        <taxon>Fungi incertae sedis</taxon>
        <taxon>Mucoromycota</taxon>
        <taxon>Mucoromycotina</taxon>
        <taxon>Mucoromycetes</taxon>
        <taxon>Mucorales</taxon>
        <taxon>Cunninghamellaceae</taxon>
        <taxon>Absidia</taxon>
    </lineage>
</organism>
<dbReference type="FunCoup" id="A0A163KQX9">
    <property type="interactions" value="195"/>
</dbReference>
<protein>
    <recommendedName>
        <fullName evidence="3">SRR1-like domain-containing protein</fullName>
    </recommendedName>
</protein>
<feature type="compositionally biased region" description="Polar residues" evidence="2">
    <location>
        <begin position="7"/>
        <end position="16"/>
    </location>
</feature>
<name>A0A163KQX9_ABSGL</name>
<dbReference type="InterPro" id="IPR012942">
    <property type="entry name" value="SRR1-like"/>
</dbReference>